<proteinExistence type="predicted"/>
<evidence type="ECO:0000313" key="2">
    <source>
        <dbReference type="EMBL" id="NVD44484.1"/>
    </source>
</evidence>
<reference evidence="2 3" key="1">
    <citation type="submission" date="2020-06" db="EMBL/GenBank/DDBJ databases">
        <title>Altererythrobacter sp. HHU K3-1.</title>
        <authorList>
            <person name="Zhang D."/>
            <person name="Xue H."/>
        </authorList>
    </citation>
    <scope>NUCLEOTIDE SEQUENCE [LARGE SCALE GENOMIC DNA]</scope>
    <source>
        <strain evidence="2 3">HHU K3-1</strain>
    </source>
</reference>
<protein>
    <submittedName>
        <fullName evidence="2">UrcA family protein</fullName>
    </submittedName>
</protein>
<dbReference type="RefSeq" id="WP_176266814.1">
    <property type="nucleotide sequence ID" value="NZ_JABWGV010000002.1"/>
</dbReference>
<dbReference type="AlphaFoldDB" id="A0A850GY04"/>
<evidence type="ECO:0000256" key="1">
    <source>
        <dbReference type="SAM" id="SignalP"/>
    </source>
</evidence>
<dbReference type="Proteomes" id="UP000561438">
    <property type="component" value="Unassembled WGS sequence"/>
</dbReference>
<dbReference type="EMBL" id="JABWGV010000002">
    <property type="protein sequence ID" value="NVD44484.1"/>
    <property type="molecule type" value="Genomic_DNA"/>
</dbReference>
<keyword evidence="1" id="KW-0732">Signal</keyword>
<dbReference type="InterPro" id="IPR030972">
    <property type="entry name" value="UrcA_uranyl"/>
</dbReference>
<evidence type="ECO:0000313" key="3">
    <source>
        <dbReference type="Proteomes" id="UP000561438"/>
    </source>
</evidence>
<dbReference type="NCBIfam" id="TIGR04433">
    <property type="entry name" value="UrcA_uranyl"/>
    <property type="match status" value="1"/>
</dbReference>
<organism evidence="2 3">
    <name type="scientific">Qipengyuania atrilutea</name>
    <dbReference type="NCBI Taxonomy" id="2744473"/>
    <lineage>
        <taxon>Bacteria</taxon>
        <taxon>Pseudomonadati</taxon>
        <taxon>Pseudomonadota</taxon>
        <taxon>Alphaproteobacteria</taxon>
        <taxon>Sphingomonadales</taxon>
        <taxon>Erythrobacteraceae</taxon>
        <taxon>Qipengyuania</taxon>
    </lineage>
</organism>
<feature type="signal peptide" evidence="1">
    <location>
        <begin position="1"/>
        <end position="21"/>
    </location>
</feature>
<accession>A0A850GY04</accession>
<feature type="chain" id="PRO_5033068068" evidence="1">
    <location>
        <begin position="22"/>
        <end position="99"/>
    </location>
</feature>
<gene>
    <name evidence="2" type="ORF">HUV48_05565</name>
</gene>
<keyword evidence="3" id="KW-1185">Reference proteome</keyword>
<sequence length="99" mass="10658">MKYALAAIAALSLSAPAVVHAQEEQTIHVEYKDLNLTSQKGQRALERRINAAAREVCGIDFAPTGTRIVHPKARECYDKAMSGAMTRYAALVADSQLGG</sequence>
<comment type="caution">
    <text evidence="2">The sequence shown here is derived from an EMBL/GenBank/DDBJ whole genome shotgun (WGS) entry which is preliminary data.</text>
</comment>
<name>A0A850GY04_9SPHN</name>